<evidence type="ECO:0000313" key="3">
    <source>
        <dbReference type="EMBL" id="GFQ72279.1"/>
    </source>
</evidence>
<dbReference type="SUPFAM" id="SSF63380">
    <property type="entry name" value="Riboflavin synthase domain-like"/>
    <property type="match status" value="1"/>
</dbReference>
<dbReference type="EMBL" id="BMAO01021165">
    <property type="protein sequence ID" value="GFQ72279.1"/>
    <property type="molecule type" value="Genomic_DNA"/>
</dbReference>
<dbReference type="InterPro" id="IPR017938">
    <property type="entry name" value="Riboflavin_synthase-like_b-brl"/>
</dbReference>
<dbReference type="Proteomes" id="UP000887116">
    <property type="component" value="Unassembled WGS sequence"/>
</dbReference>
<dbReference type="NCBIfam" id="TIGR02697">
    <property type="entry name" value="WPE_wolbac"/>
    <property type="match status" value="1"/>
</dbReference>
<evidence type="ECO:0000256" key="1">
    <source>
        <dbReference type="ARBA" id="ARBA00023239"/>
    </source>
</evidence>
<dbReference type="Pfam" id="PF07992">
    <property type="entry name" value="Pyr_redox_2"/>
    <property type="match status" value="1"/>
</dbReference>
<keyword evidence="1" id="KW-0456">Lyase</keyword>
<evidence type="ECO:0000313" key="4">
    <source>
        <dbReference type="Proteomes" id="UP000887116"/>
    </source>
</evidence>
<dbReference type="CDD" id="cd01288">
    <property type="entry name" value="FabZ"/>
    <property type="match status" value="1"/>
</dbReference>
<dbReference type="Gene3D" id="3.50.50.60">
    <property type="entry name" value="FAD/NAD(P)-binding domain"/>
    <property type="match status" value="1"/>
</dbReference>
<dbReference type="Gene3D" id="2.40.30.10">
    <property type="entry name" value="Translation factors"/>
    <property type="match status" value="1"/>
</dbReference>
<dbReference type="PANTHER" id="PTHR30272:SF1">
    <property type="entry name" value="3-HYDROXYACYL-[ACYL-CARRIER-PROTEIN] DEHYDRATASE"/>
    <property type="match status" value="1"/>
</dbReference>
<gene>
    <name evidence="3" type="primary">RP006</name>
    <name evidence="3" type="ORF">TNCT_506671</name>
</gene>
<dbReference type="InterPro" id="IPR013114">
    <property type="entry name" value="FabA_FabZ"/>
</dbReference>
<reference evidence="3" key="1">
    <citation type="submission" date="2020-07" db="EMBL/GenBank/DDBJ databases">
        <title>Multicomponent nature underlies the extraordinary mechanical properties of spider dragline silk.</title>
        <authorList>
            <person name="Kono N."/>
            <person name="Nakamura H."/>
            <person name="Mori M."/>
            <person name="Yoshida Y."/>
            <person name="Ohtoshi R."/>
            <person name="Malay A.D."/>
            <person name="Moran D.A.P."/>
            <person name="Tomita M."/>
            <person name="Numata K."/>
            <person name="Arakawa K."/>
        </authorList>
    </citation>
    <scope>NUCLEOTIDE SEQUENCE</scope>
</reference>
<keyword evidence="4" id="KW-1185">Reference proteome</keyword>
<comment type="caution">
    <text evidence="3">The sequence shown here is derived from an EMBL/GenBank/DDBJ whole genome shotgun (WGS) entry which is preliminary data.</text>
</comment>
<dbReference type="InterPro" id="IPR017927">
    <property type="entry name" value="FAD-bd_FR_type"/>
</dbReference>
<dbReference type="InterPro" id="IPR009051">
    <property type="entry name" value="Helical_ferredxn"/>
</dbReference>
<dbReference type="InterPro" id="IPR029069">
    <property type="entry name" value="HotDog_dom_sf"/>
</dbReference>
<dbReference type="AlphaFoldDB" id="A0A8X6GRE9"/>
<dbReference type="GO" id="GO:0016829">
    <property type="term" value="F:lyase activity"/>
    <property type="evidence" value="ECO:0007669"/>
    <property type="project" value="UniProtKB-KW"/>
</dbReference>
<proteinExistence type="predicted"/>
<dbReference type="Pfam" id="PF07977">
    <property type="entry name" value="FabA"/>
    <property type="match status" value="1"/>
</dbReference>
<dbReference type="OrthoDB" id="6990578at2759"/>
<dbReference type="Gene3D" id="3.10.129.10">
    <property type="entry name" value="Hotdog Thioesterase"/>
    <property type="match status" value="1"/>
</dbReference>
<protein>
    <submittedName>
        <fullName evidence="3">Uncharacterized protein RP006</fullName>
    </submittedName>
</protein>
<dbReference type="InterPro" id="IPR023753">
    <property type="entry name" value="FAD/NAD-binding_dom"/>
</dbReference>
<dbReference type="PRINTS" id="PR00419">
    <property type="entry name" value="ADXRDTASE"/>
</dbReference>
<name>A0A8X6GRE9_TRICU</name>
<dbReference type="PANTHER" id="PTHR30272">
    <property type="entry name" value="3-HYDROXYACYL-[ACYL-CARRIER-PROTEIN] DEHYDRATASE"/>
    <property type="match status" value="1"/>
</dbReference>
<dbReference type="InterPro" id="IPR014070">
    <property type="entry name" value="WPE_wolbac"/>
</dbReference>
<dbReference type="GO" id="GO:0016491">
    <property type="term" value="F:oxidoreductase activity"/>
    <property type="evidence" value="ECO:0007669"/>
    <property type="project" value="InterPro"/>
</dbReference>
<accession>A0A8X6GRE9</accession>
<sequence length="1066" mass="120739">MPGVLIIESLAQASAICVLGKESQGTIENKAIYFMSIENAKFRKPVTPGDTLILQANVKNARLSACKFECIAYVGEEKVAEVTILAMLQNTGLIKLDETFLNYIKSCDESLFCSLIEARENQIGDSQLIIDLSYLFDEFIAKLFNIEKEIEELKKKHNDFAVIYKCKRLFVQRYALKKYINVANIDITNKLSHFLTLPTTEKNFAEQVMHWFEDKENHKEEIELAAQYAVWRVKNKQSILFSIHKKIDHANLMPFSKKEVDKVEVLYSNEVKRRYGFDLTSKKVSLNKALDNAHYCIFCHKQNKDSCSKGLINNDNTFKQSPLKVELHGCPLEQKISEMNLVKSEGYSIASLAIVMIDNPLCAATGHRICNDCMNSCIYQKQEPVNVPMIETRILDDVLSLPYGFEIYSLLSRWNPLNFQRSLPRENTGKNVLVVGLGPASFNLAHHLLNDGHNVIAIDGLKIEPLIDNFQLIKDFEHEKLSERTAGGFGGVAEYGITSRWDKNYLKIIRLLLERRENFALYGGIRFGGTINVDDAFNLGFDHIALALGSGKPRMIKIKNILARGVRMASDFLMSLQLTGALKFDSIANLQVRMPIVVIGAGLTAIDTATEALAYYPIQVEKFLLRYEILVDKYGKDCVEKDWTEEEREIANEFISHAQLIREKQKLAKKESREIKILELMQSLGGVKVVYRKELKDSPSYRLNSEEVENALSEGIYFVESLEPVEVVTDKYNHAESIKLIDTKSGEIKCMKARSIFIAAGTEPNTVIATEDKKHFKLSNGYFTHLNSSGKEIDPIFSPKMQDKDRILVYRQGNKTISFFGDLHPSYSGSVVKAMASAKNGYPIISQLLNRVNSFISVTPARISESYAQLYECCNVRVTFTKKDVIPVPRHWDPENLILSEYARWLYNKNWIPVSATCMTPPAMRITYKLQHLYTKVLRAGIMSEHLANKEFFNKIKEQFTAKVIKVQYLTDKIVEIVIKAPLAAKNFKPGQFFRLQNFETNSRKANNTNLAMEGIAVTGTEVDKKKGIISTIVLETGGSTNLCKCFKEGEQVILMGPTGSPTEVY</sequence>
<dbReference type="PROSITE" id="PS51384">
    <property type="entry name" value="FAD_FR"/>
    <property type="match status" value="1"/>
</dbReference>
<dbReference type="InterPro" id="IPR036188">
    <property type="entry name" value="FAD/NAD-bd_sf"/>
</dbReference>
<dbReference type="SUPFAM" id="SSF51971">
    <property type="entry name" value="Nucleotide-binding domain"/>
    <property type="match status" value="1"/>
</dbReference>
<evidence type="ECO:0000259" key="2">
    <source>
        <dbReference type="PROSITE" id="PS51384"/>
    </source>
</evidence>
<dbReference type="GO" id="GO:0051536">
    <property type="term" value="F:iron-sulfur cluster binding"/>
    <property type="evidence" value="ECO:0007669"/>
    <property type="project" value="InterPro"/>
</dbReference>
<feature type="domain" description="FAD-binding FR-type" evidence="2">
    <location>
        <begin position="957"/>
        <end position="1065"/>
    </location>
</feature>
<dbReference type="Gene3D" id="1.10.1060.10">
    <property type="entry name" value="Alpha-helical ferredoxin"/>
    <property type="match status" value="1"/>
</dbReference>
<organism evidence="3 4">
    <name type="scientific">Trichonephila clavata</name>
    <name type="common">Joro spider</name>
    <name type="synonym">Nephila clavata</name>
    <dbReference type="NCBI Taxonomy" id="2740835"/>
    <lineage>
        <taxon>Eukaryota</taxon>
        <taxon>Metazoa</taxon>
        <taxon>Ecdysozoa</taxon>
        <taxon>Arthropoda</taxon>
        <taxon>Chelicerata</taxon>
        <taxon>Arachnida</taxon>
        <taxon>Araneae</taxon>
        <taxon>Araneomorphae</taxon>
        <taxon>Entelegynae</taxon>
        <taxon>Araneoidea</taxon>
        <taxon>Nephilidae</taxon>
        <taxon>Trichonephila</taxon>
    </lineage>
</organism>
<dbReference type="SUPFAM" id="SSF54637">
    <property type="entry name" value="Thioesterase/thiol ester dehydrase-isomerase"/>
    <property type="match status" value="1"/>
</dbReference>